<keyword evidence="3" id="KW-1185">Reference proteome</keyword>
<accession>A0A916U6H9</accession>
<reference evidence="2" key="1">
    <citation type="journal article" date="2014" name="Int. J. Syst. Evol. Microbiol.">
        <title>Complete genome sequence of Corynebacterium casei LMG S-19264T (=DSM 44701T), isolated from a smear-ripened cheese.</title>
        <authorList>
            <consortium name="US DOE Joint Genome Institute (JGI-PGF)"/>
            <person name="Walter F."/>
            <person name="Albersmeier A."/>
            <person name="Kalinowski J."/>
            <person name="Ruckert C."/>
        </authorList>
    </citation>
    <scope>NUCLEOTIDE SEQUENCE</scope>
    <source>
        <strain evidence="2">CGMCC 1.10998</strain>
    </source>
</reference>
<evidence type="ECO:0000313" key="3">
    <source>
        <dbReference type="Proteomes" id="UP000637423"/>
    </source>
</evidence>
<dbReference type="InterPro" id="IPR014992">
    <property type="entry name" value="DUF1842"/>
</dbReference>
<name>A0A916U6H9_9BURK</name>
<dbReference type="Proteomes" id="UP000637423">
    <property type="component" value="Unassembled WGS sequence"/>
</dbReference>
<evidence type="ECO:0000313" key="2">
    <source>
        <dbReference type="EMBL" id="GGC61252.1"/>
    </source>
</evidence>
<dbReference type="EMBL" id="BMED01000001">
    <property type="protein sequence ID" value="GGC61252.1"/>
    <property type="molecule type" value="Genomic_DNA"/>
</dbReference>
<dbReference type="AlphaFoldDB" id="A0A916U6H9"/>
<dbReference type="Pfam" id="PF08896">
    <property type="entry name" value="DUF1842"/>
    <property type="match status" value="1"/>
</dbReference>
<protein>
    <recommendedName>
        <fullName evidence="1">DUF1842 domain-containing protein</fullName>
    </recommendedName>
</protein>
<proteinExistence type="predicted"/>
<evidence type="ECO:0000259" key="1">
    <source>
        <dbReference type="Pfam" id="PF08896"/>
    </source>
</evidence>
<feature type="domain" description="DUF1842" evidence="1">
    <location>
        <begin position="13"/>
        <end position="120"/>
    </location>
</feature>
<gene>
    <name evidence="2" type="ORF">GCM10011396_05290</name>
</gene>
<sequence>MGAAMTRQAPASFQASYLLESSSEFGSSLKLELCVDTMLKRIRGICHVQRGPVQFDLELDGGYSELARQCGRDGEGGEQALQVNLVGNPRTIPLRDSALLLKMRLTPDWKAGRADYHLFSRKIDDALVRQDDKWLGR</sequence>
<comment type="caution">
    <text evidence="2">The sequence shown here is derived from an EMBL/GenBank/DDBJ whole genome shotgun (WGS) entry which is preliminary data.</text>
</comment>
<organism evidence="2 3">
    <name type="scientific">Undibacterium terreum</name>
    <dbReference type="NCBI Taxonomy" id="1224302"/>
    <lineage>
        <taxon>Bacteria</taxon>
        <taxon>Pseudomonadati</taxon>
        <taxon>Pseudomonadota</taxon>
        <taxon>Betaproteobacteria</taxon>
        <taxon>Burkholderiales</taxon>
        <taxon>Oxalobacteraceae</taxon>
        <taxon>Undibacterium</taxon>
    </lineage>
</organism>
<reference evidence="2" key="2">
    <citation type="submission" date="2020-09" db="EMBL/GenBank/DDBJ databases">
        <authorList>
            <person name="Sun Q."/>
            <person name="Zhou Y."/>
        </authorList>
    </citation>
    <scope>NUCLEOTIDE SEQUENCE</scope>
    <source>
        <strain evidence="2">CGMCC 1.10998</strain>
    </source>
</reference>